<dbReference type="EC" id="2.7.11.12" evidence="3"/>
<name>A0A9W7BZB3_9STRA</name>
<dbReference type="PANTHER" id="PTHR24353">
    <property type="entry name" value="CYCLIC NUCLEOTIDE-DEPENDENT PROTEIN KINASE"/>
    <property type="match status" value="1"/>
</dbReference>
<dbReference type="PRINTS" id="PR00103">
    <property type="entry name" value="CAMPKINASE"/>
</dbReference>
<dbReference type="PROSITE" id="PS00108">
    <property type="entry name" value="PROTEIN_KINASE_ST"/>
    <property type="match status" value="1"/>
</dbReference>
<dbReference type="Pfam" id="PF00169">
    <property type="entry name" value="PH"/>
    <property type="match status" value="1"/>
</dbReference>
<dbReference type="PROSITE" id="PS00889">
    <property type="entry name" value="CNMP_BINDING_2"/>
    <property type="match status" value="2"/>
</dbReference>
<evidence type="ECO:0000256" key="15">
    <source>
        <dbReference type="ARBA" id="ARBA00047298"/>
    </source>
</evidence>
<comment type="caution">
    <text evidence="23">The sequence shown here is derived from an EMBL/GenBank/DDBJ whole genome shotgun (WGS) entry which is preliminary data.</text>
</comment>
<dbReference type="Pfam" id="PF00027">
    <property type="entry name" value="cNMP_binding"/>
    <property type="match status" value="3"/>
</dbReference>
<comment type="catalytic activity">
    <reaction evidence="15">
        <text>L-threonyl-[protein] + ATP = O-phospho-L-threonyl-[protein] + ADP + H(+)</text>
        <dbReference type="Rhea" id="RHEA:46608"/>
        <dbReference type="Rhea" id="RHEA-COMP:11060"/>
        <dbReference type="Rhea" id="RHEA-COMP:11605"/>
        <dbReference type="ChEBI" id="CHEBI:15378"/>
        <dbReference type="ChEBI" id="CHEBI:30013"/>
        <dbReference type="ChEBI" id="CHEBI:30616"/>
        <dbReference type="ChEBI" id="CHEBI:61977"/>
        <dbReference type="ChEBI" id="CHEBI:456216"/>
        <dbReference type="EC" id="2.7.11.12"/>
    </reaction>
</comment>
<dbReference type="SMART" id="SM00100">
    <property type="entry name" value="cNMP"/>
    <property type="match status" value="3"/>
</dbReference>
<dbReference type="SMART" id="SM00233">
    <property type="entry name" value="PH"/>
    <property type="match status" value="2"/>
</dbReference>
<dbReference type="InterPro" id="IPR001849">
    <property type="entry name" value="PH_domain"/>
</dbReference>
<feature type="domain" description="Protein kinase" evidence="20">
    <location>
        <begin position="776"/>
        <end position="1045"/>
    </location>
</feature>
<gene>
    <name evidence="23" type="ORF">TrST_g9170</name>
</gene>
<dbReference type="EMBL" id="BRXY01000543">
    <property type="protein sequence ID" value="GMH99327.1"/>
    <property type="molecule type" value="Genomic_DNA"/>
</dbReference>
<keyword evidence="12" id="KW-0460">Magnesium</keyword>
<dbReference type="PROSITE" id="PS50011">
    <property type="entry name" value="PROTEIN_KINASE_DOM"/>
    <property type="match status" value="1"/>
</dbReference>
<feature type="region of interest" description="Disordered" evidence="18">
    <location>
        <begin position="1"/>
        <end position="41"/>
    </location>
</feature>
<evidence type="ECO:0000256" key="9">
    <source>
        <dbReference type="ARBA" id="ARBA00022741"/>
    </source>
</evidence>
<comment type="catalytic activity">
    <reaction evidence="16">
        <text>L-seryl-[protein] + ATP = O-phospho-L-seryl-[protein] + ADP + H(+)</text>
        <dbReference type="Rhea" id="RHEA:17989"/>
        <dbReference type="Rhea" id="RHEA-COMP:9863"/>
        <dbReference type="Rhea" id="RHEA-COMP:11604"/>
        <dbReference type="ChEBI" id="CHEBI:15378"/>
        <dbReference type="ChEBI" id="CHEBI:29999"/>
        <dbReference type="ChEBI" id="CHEBI:30616"/>
        <dbReference type="ChEBI" id="CHEBI:83421"/>
        <dbReference type="ChEBI" id="CHEBI:456216"/>
        <dbReference type="EC" id="2.7.11.12"/>
    </reaction>
</comment>
<evidence type="ECO:0000256" key="14">
    <source>
        <dbReference type="ARBA" id="ARBA00024113"/>
    </source>
</evidence>
<dbReference type="InterPro" id="IPR018488">
    <property type="entry name" value="cNMP-bd_CS"/>
</dbReference>
<dbReference type="SUPFAM" id="SSF50729">
    <property type="entry name" value="PH domain-like"/>
    <property type="match status" value="2"/>
</dbReference>
<dbReference type="Gene3D" id="2.60.120.10">
    <property type="entry name" value="Jelly Rolls"/>
    <property type="match status" value="3"/>
</dbReference>
<dbReference type="InterPro" id="IPR011993">
    <property type="entry name" value="PH-like_dom_sf"/>
</dbReference>
<dbReference type="PANTHER" id="PTHR24353:SF37">
    <property type="entry name" value="CAMP-DEPENDENT PROTEIN KINASE CATALYTIC SUBUNIT PRKX"/>
    <property type="match status" value="1"/>
</dbReference>
<feature type="domain" description="Cyclic nucleotide-binding" evidence="21">
    <location>
        <begin position="377"/>
        <end position="482"/>
    </location>
</feature>
<keyword evidence="8" id="KW-0479">Metal-binding</keyword>
<evidence type="ECO:0000256" key="18">
    <source>
        <dbReference type="SAM" id="MobiDB-lite"/>
    </source>
</evidence>
<dbReference type="Gene3D" id="3.30.200.20">
    <property type="entry name" value="Phosphorylase Kinase, domain 1"/>
    <property type="match status" value="1"/>
</dbReference>
<dbReference type="PROSITE" id="PS00107">
    <property type="entry name" value="PROTEIN_KINASE_ATP"/>
    <property type="match status" value="1"/>
</dbReference>
<keyword evidence="9 17" id="KW-0547">Nucleotide-binding</keyword>
<evidence type="ECO:0000256" key="8">
    <source>
        <dbReference type="ARBA" id="ARBA00022723"/>
    </source>
</evidence>
<reference evidence="24" key="1">
    <citation type="journal article" date="2023" name="Commun. Biol.">
        <title>Genome analysis of Parmales, the sister group of diatoms, reveals the evolutionary specialization of diatoms from phago-mixotrophs to photoautotrophs.</title>
        <authorList>
            <person name="Ban H."/>
            <person name="Sato S."/>
            <person name="Yoshikawa S."/>
            <person name="Yamada K."/>
            <person name="Nakamura Y."/>
            <person name="Ichinomiya M."/>
            <person name="Sato N."/>
            <person name="Blanc-Mathieu R."/>
            <person name="Endo H."/>
            <person name="Kuwata A."/>
            <person name="Ogata H."/>
        </authorList>
    </citation>
    <scope>NUCLEOTIDE SEQUENCE [LARGE SCALE GENOMIC DNA]</scope>
    <source>
        <strain evidence="24">NIES 3701</strain>
    </source>
</reference>
<dbReference type="Proteomes" id="UP001165085">
    <property type="component" value="Unassembled WGS sequence"/>
</dbReference>
<evidence type="ECO:0000259" key="21">
    <source>
        <dbReference type="PROSITE" id="PS50042"/>
    </source>
</evidence>
<evidence type="ECO:0000313" key="24">
    <source>
        <dbReference type="Proteomes" id="UP001165085"/>
    </source>
</evidence>
<keyword evidence="4" id="KW-0963">Cytoplasm</keyword>
<dbReference type="AlphaFoldDB" id="A0A9W7BZB3"/>
<comment type="cofactor">
    <cofactor evidence="1">
        <name>Mg(2+)</name>
        <dbReference type="ChEBI" id="CHEBI:18420"/>
    </cofactor>
</comment>
<dbReference type="PROSITE" id="PS00888">
    <property type="entry name" value="CNMP_BINDING_1"/>
    <property type="match status" value="3"/>
</dbReference>
<dbReference type="InterPro" id="IPR011009">
    <property type="entry name" value="Kinase-like_dom_sf"/>
</dbReference>
<dbReference type="InterPro" id="IPR000719">
    <property type="entry name" value="Prot_kinase_dom"/>
</dbReference>
<dbReference type="Gene3D" id="2.30.29.30">
    <property type="entry name" value="Pleckstrin-homology domain (PH domain)/Phosphotyrosine-binding domain (PTB)"/>
    <property type="match status" value="1"/>
</dbReference>
<dbReference type="CDD" id="cd00821">
    <property type="entry name" value="PH"/>
    <property type="match status" value="1"/>
</dbReference>
<evidence type="ECO:0000256" key="1">
    <source>
        <dbReference type="ARBA" id="ARBA00001946"/>
    </source>
</evidence>
<feature type="region of interest" description="Disordered" evidence="18">
    <location>
        <begin position="747"/>
        <end position="768"/>
    </location>
</feature>
<dbReference type="GO" id="GO:0005952">
    <property type="term" value="C:cAMP-dependent protein kinase complex"/>
    <property type="evidence" value="ECO:0007669"/>
    <property type="project" value="TreeGrafter"/>
</dbReference>
<dbReference type="SUPFAM" id="SSF56112">
    <property type="entry name" value="Protein kinase-like (PK-like)"/>
    <property type="match status" value="1"/>
</dbReference>
<evidence type="ECO:0000256" key="5">
    <source>
        <dbReference type="ARBA" id="ARBA00022527"/>
    </source>
</evidence>
<feature type="binding site" evidence="17">
    <location>
        <position position="805"/>
    </location>
    <ligand>
        <name>ATP</name>
        <dbReference type="ChEBI" id="CHEBI:30616"/>
    </ligand>
</feature>
<dbReference type="InterPro" id="IPR000595">
    <property type="entry name" value="cNMP-bd_dom"/>
</dbReference>
<evidence type="ECO:0000259" key="19">
    <source>
        <dbReference type="PROSITE" id="PS50003"/>
    </source>
</evidence>
<evidence type="ECO:0000256" key="12">
    <source>
        <dbReference type="ARBA" id="ARBA00022842"/>
    </source>
</evidence>
<dbReference type="Gene3D" id="1.10.510.10">
    <property type="entry name" value="Transferase(Phosphotransferase) domain 1"/>
    <property type="match status" value="1"/>
</dbReference>
<feature type="domain" description="PH" evidence="19">
    <location>
        <begin position="207"/>
        <end position="310"/>
    </location>
</feature>
<dbReference type="CDD" id="cd00038">
    <property type="entry name" value="CAP_ED"/>
    <property type="match status" value="3"/>
</dbReference>
<keyword evidence="10" id="KW-0418">Kinase</keyword>
<feature type="domain" description="AGC-kinase C-terminal" evidence="22">
    <location>
        <begin position="1046"/>
        <end position="1103"/>
    </location>
</feature>
<feature type="domain" description="Cyclic nucleotide-binding" evidence="21">
    <location>
        <begin position="610"/>
        <end position="728"/>
    </location>
</feature>
<evidence type="ECO:0000256" key="17">
    <source>
        <dbReference type="PROSITE-ProRule" id="PRU10141"/>
    </source>
</evidence>
<dbReference type="PROSITE" id="PS50003">
    <property type="entry name" value="PH_DOMAIN"/>
    <property type="match status" value="1"/>
</dbReference>
<evidence type="ECO:0000256" key="3">
    <source>
        <dbReference type="ARBA" id="ARBA00012428"/>
    </source>
</evidence>
<keyword evidence="7" id="KW-0808">Transferase</keyword>
<dbReference type="InterPro" id="IPR008271">
    <property type="entry name" value="Ser/Thr_kinase_AS"/>
</dbReference>
<dbReference type="GO" id="GO:0004692">
    <property type="term" value="F:cGMP-dependent protein kinase activity"/>
    <property type="evidence" value="ECO:0007669"/>
    <property type="project" value="UniProtKB-EC"/>
</dbReference>
<evidence type="ECO:0000256" key="11">
    <source>
        <dbReference type="ARBA" id="ARBA00022840"/>
    </source>
</evidence>
<evidence type="ECO:0000256" key="6">
    <source>
        <dbReference type="ARBA" id="ARBA00022535"/>
    </source>
</evidence>
<keyword evidence="24" id="KW-1185">Reference proteome</keyword>
<dbReference type="PROSITE" id="PS51285">
    <property type="entry name" value="AGC_KINASE_CTER"/>
    <property type="match status" value="1"/>
</dbReference>
<feature type="domain" description="Cyclic nucleotide-binding" evidence="21">
    <location>
        <begin position="485"/>
        <end position="594"/>
    </location>
</feature>
<evidence type="ECO:0000256" key="7">
    <source>
        <dbReference type="ARBA" id="ARBA00022679"/>
    </source>
</evidence>
<keyword evidence="11 17" id="KW-0067">ATP-binding</keyword>
<evidence type="ECO:0000256" key="16">
    <source>
        <dbReference type="ARBA" id="ARBA00047462"/>
    </source>
</evidence>
<evidence type="ECO:0000313" key="23">
    <source>
        <dbReference type="EMBL" id="GMH99327.1"/>
    </source>
</evidence>
<evidence type="ECO:0000259" key="20">
    <source>
        <dbReference type="PROSITE" id="PS50011"/>
    </source>
</evidence>
<dbReference type="GO" id="GO:0005524">
    <property type="term" value="F:ATP binding"/>
    <property type="evidence" value="ECO:0007669"/>
    <property type="project" value="UniProtKB-UniRule"/>
</dbReference>
<dbReference type="SMART" id="SM00220">
    <property type="entry name" value="S_TKc"/>
    <property type="match status" value="1"/>
</dbReference>
<evidence type="ECO:0000256" key="13">
    <source>
        <dbReference type="ARBA" id="ARBA00022992"/>
    </source>
</evidence>
<dbReference type="SUPFAM" id="SSF51206">
    <property type="entry name" value="cAMP-binding domain-like"/>
    <property type="match status" value="3"/>
</dbReference>
<dbReference type="InterPro" id="IPR017441">
    <property type="entry name" value="Protein_kinase_ATP_BS"/>
</dbReference>
<accession>A0A9W7BZB3</accession>
<dbReference type="GO" id="GO:0046872">
    <property type="term" value="F:metal ion binding"/>
    <property type="evidence" value="ECO:0007669"/>
    <property type="project" value="UniProtKB-KW"/>
</dbReference>
<keyword evidence="5" id="KW-0723">Serine/threonine-protein kinase</keyword>
<dbReference type="GO" id="GO:0030553">
    <property type="term" value="F:cGMP binding"/>
    <property type="evidence" value="ECO:0007669"/>
    <property type="project" value="UniProtKB-KW"/>
</dbReference>
<evidence type="ECO:0000256" key="10">
    <source>
        <dbReference type="ARBA" id="ARBA00022777"/>
    </source>
</evidence>
<dbReference type="InterPro" id="IPR018490">
    <property type="entry name" value="cNMP-bd_dom_sf"/>
</dbReference>
<protein>
    <recommendedName>
        <fullName evidence="14">cGMP-dependent protein kinase</fullName>
        <ecNumber evidence="3">2.7.11.12</ecNumber>
    </recommendedName>
</protein>
<comment type="similarity">
    <text evidence="2">Belongs to the protein kinase superfamily. AGC Ser/Thr protein kinase family. cGMP subfamily.</text>
</comment>
<keyword evidence="6" id="KW-0140">cGMP</keyword>
<dbReference type="GO" id="GO:0004691">
    <property type="term" value="F:cAMP-dependent protein kinase activity"/>
    <property type="evidence" value="ECO:0007669"/>
    <property type="project" value="TreeGrafter"/>
</dbReference>
<dbReference type="InterPro" id="IPR014710">
    <property type="entry name" value="RmlC-like_jellyroll"/>
</dbReference>
<evidence type="ECO:0000259" key="22">
    <source>
        <dbReference type="PROSITE" id="PS51285"/>
    </source>
</evidence>
<sequence>MGNICMHGPGGNYQSSGENGEPWLFSTPSPKGKWGGGSPRGFSPRGKNLFNDMDYDDGGVYVEGSNITGSILRIITEKGKPEAIKLWATVEGGLLKYFGAKPRNYDERPIGYANLDGSTMSEVDGMVGFAEVTIDAKKIFTITITEPGIEESLTFGFAKELQAQNWRNVLKQAIRGKSFPPVYLDHGKRKGGEASSVTNSLKETAEFPSKTGSMKKKAVGKKKVLYRTWKERYFKLQAGELRYYKDKSFKTSTLKGTVDLSTCPGKAVVTGSPEKITVTIPLPKNLSLICNCKTEVEAIDWMDLINESIVTARSLKKRASNASGRVKRRSVIVNDTGDDHTAPPQVPKWDKSKDTVATLSKALGSHFLFNTAPDFGKLLDSLQPLEAQAGDCVIWEGDAGDKFYILESGLCSVVKNSTVLSFQQTEGTAFGELALIHGAPRAASIRAIAPCKLWYVDRATFRHVLNEMENGLRETQKTFLRKISLFSELSDVVIMKIAEAMKTVEFKDGENIIKQGDAGEDFFMIKSGNVTVTQKIKGGVEKVLTKSTTGDYFGELALMKNTPRQANVIATGPVECFTLDRANFNEVLGPLEDVLNLHKGIHIMKKVKMLAENLSEQEMEQIARKLERKLYSDGERIIKQGDHGEHFFMIERGTVTISIDNTEVGSLTDSSDTPYFGEMALMSDDTRVASVIADGSVQIAYLTRNEFQALLGPMKDIIQREAQKRQDSNNILGNTIGRLGRAISNATSSARGASSRSSASSKGSNSNSNKIPFSALVEKRILGTGTFGTVKLMQDGRDGKGYAMKILRKQKIINMKQVPNVYSEREMMEVLDYPLILRLAGTYQDSNSLYMLLDLVPGGELWALLHGEEKCLPTTSVGGLAPDHAKFYAANVLATLEHMHAKNVAYRDLKPENLVLDAEGYLKVIDLGFAKLIAPGEKSNTLCGTPEYLAPELVLSKGHSHAVDVWALGILIFELLTNDTPFEAEDATVMFSKISNPKPHLKKAMPKGIDKKSRKIIEKILDVNPVMRLGCKKKGMSEMWADPWFDGFTEDLISRKALNAPYVPPLSGPLDVFNFDDFEDDNVSSEDLETFSYSGPSEPFRQWGNKV</sequence>
<evidence type="ECO:0000256" key="4">
    <source>
        <dbReference type="ARBA" id="ARBA00022490"/>
    </source>
</evidence>
<dbReference type="OrthoDB" id="189612at2759"/>
<dbReference type="InterPro" id="IPR000961">
    <property type="entry name" value="AGC-kinase_C"/>
</dbReference>
<dbReference type="Pfam" id="PF00069">
    <property type="entry name" value="Pkinase"/>
    <property type="match status" value="1"/>
</dbReference>
<evidence type="ECO:0000256" key="2">
    <source>
        <dbReference type="ARBA" id="ARBA00006352"/>
    </source>
</evidence>
<dbReference type="PROSITE" id="PS50042">
    <property type="entry name" value="CNMP_BINDING_3"/>
    <property type="match status" value="3"/>
</dbReference>
<organism evidence="23 24">
    <name type="scientific">Triparma strigata</name>
    <dbReference type="NCBI Taxonomy" id="1606541"/>
    <lineage>
        <taxon>Eukaryota</taxon>
        <taxon>Sar</taxon>
        <taxon>Stramenopiles</taxon>
        <taxon>Ochrophyta</taxon>
        <taxon>Bolidophyceae</taxon>
        <taxon>Parmales</taxon>
        <taxon>Triparmaceae</taxon>
        <taxon>Triparma</taxon>
    </lineage>
</organism>
<keyword evidence="13" id="KW-0142">cGMP-binding</keyword>
<proteinExistence type="inferred from homology"/>